<dbReference type="InterPro" id="IPR023393">
    <property type="entry name" value="START-like_dom_sf"/>
</dbReference>
<name>A0A917B1F2_HALAA</name>
<evidence type="ECO:0000313" key="3">
    <source>
        <dbReference type="EMBL" id="GGF13698.1"/>
    </source>
</evidence>
<sequence length="172" mass="20008">MSENKVESWVEGRDLVIERNFNAPKELLFQMFAESHHLEQWWGPQGWETENKTFEFKPGGTWHYCMRCVDKNQGDFYGQESWGLGKFQEISAPTKIVYTDVFSDEKGNPSESMPQIVVTLDFYEQDNRAKLRIRSEFATVEDLEAVKNMGVVEGMSSQMECLDAYLKEIQQV</sequence>
<evidence type="ECO:0000313" key="4">
    <source>
        <dbReference type="Proteomes" id="UP000660110"/>
    </source>
</evidence>
<keyword evidence="4" id="KW-1185">Reference proteome</keyword>
<comment type="caution">
    <text evidence="3">The sequence shown here is derived from an EMBL/GenBank/DDBJ whole genome shotgun (WGS) entry which is preliminary data.</text>
</comment>
<dbReference type="Pfam" id="PF08327">
    <property type="entry name" value="AHSA1"/>
    <property type="match status" value="1"/>
</dbReference>
<reference evidence="3" key="1">
    <citation type="journal article" date="2014" name="Int. J. Syst. Evol. Microbiol.">
        <title>Complete genome sequence of Corynebacterium casei LMG S-19264T (=DSM 44701T), isolated from a smear-ripened cheese.</title>
        <authorList>
            <consortium name="US DOE Joint Genome Institute (JGI-PGF)"/>
            <person name="Walter F."/>
            <person name="Albersmeier A."/>
            <person name="Kalinowski J."/>
            <person name="Ruckert C."/>
        </authorList>
    </citation>
    <scope>NUCLEOTIDE SEQUENCE</scope>
    <source>
        <strain evidence="3">CGMCC 1.12153</strain>
    </source>
</reference>
<reference evidence="3" key="2">
    <citation type="submission" date="2020-09" db="EMBL/GenBank/DDBJ databases">
        <authorList>
            <person name="Sun Q."/>
            <person name="Zhou Y."/>
        </authorList>
    </citation>
    <scope>NUCLEOTIDE SEQUENCE</scope>
    <source>
        <strain evidence="3">CGMCC 1.12153</strain>
    </source>
</reference>
<evidence type="ECO:0000256" key="1">
    <source>
        <dbReference type="ARBA" id="ARBA00006817"/>
    </source>
</evidence>
<evidence type="ECO:0000259" key="2">
    <source>
        <dbReference type="Pfam" id="PF08327"/>
    </source>
</evidence>
<dbReference type="SUPFAM" id="SSF55961">
    <property type="entry name" value="Bet v1-like"/>
    <property type="match status" value="1"/>
</dbReference>
<dbReference type="EMBL" id="BMEL01000001">
    <property type="protein sequence ID" value="GGF13698.1"/>
    <property type="molecule type" value="Genomic_DNA"/>
</dbReference>
<dbReference type="AlphaFoldDB" id="A0A917B1F2"/>
<gene>
    <name evidence="3" type="ORF">GCM10010954_10550</name>
</gene>
<dbReference type="Proteomes" id="UP000660110">
    <property type="component" value="Unassembled WGS sequence"/>
</dbReference>
<organism evidence="3 4">
    <name type="scientific">Halobacillus andaensis</name>
    <dbReference type="NCBI Taxonomy" id="1176239"/>
    <lineage>
        <taxon>Bacteria</taxon>
        <taxon>Bacillati</taxon>
        <taxon>Bacillota</taxon>
        <taxon>Bacilli</taxon>
        <taxon>Bacillales</taxon>
        <taxon>Bacillaceae</taxon>
        <taxon>Halobacillus</taxon>
    </lineage>
</organism>
<dbReference type="InterPro" id="IPR013538">
    <property type="entry name" value="ASHA1/2-like_C"/>
</dbReference>
<dbReference type="RefSeq" id="WP_188376397.1">
    <property type="nucleotide sequence ID" value="NZ_BMEL01000001.1"/>
</dbReference>
<proteinExistence type="inferred from homology"/>
<accession>A0A917B1F2</accession>
<protein>
    <submittedName>
        <fullName evidence="3">ATPase</fullName>
    </submittedName>
</protein>
<comment type="similarity">
    <text evidence="1">Belongs to the AHA1 family.</text>
</comment>
<feature type="domain" description="Activator of Hsp90 ATPase homologue 1/2-like C-terminal" evidence="2">
    <location>
        <begin position="22"/>
        <end position="167"/>
    </location>
</feature>
<dbReference type="Gene3D" id="3.30.530.20">
    <property type="match status" value="1"/>
</dbReference>